<dbReference type="PANTHER" id="PTHR34849:SF1">
    <property type="entry name" value="SLR0770 PROTEIN"/>
    <property type="match status" value="1"/>
</dbReference>
<proteinExistence type="predicted"/>
<dbReference type="AlphaFoldDB" id="A0A5B1CID2"/>
<comment type="caution">
    <text evidence="2">The sequence shown here is derived from an EMBL/GenBank/DDBJ whole genome shotgun (WGS) entry which is preliminary data.</text>
</comment>
<accession>A0A5B1CID2</accession>
<dbReference type="EMBL" id="VRLW01000001">
    <property type="protein sequence ID" value="KAA1260326.1"/>
    <property type="molecule type" value="Genomic_DNA"/>
</dbReference>
<evidence type="ECO:0000256" key="1">
    <source>
        <dbReference type="SAM" id="MobiDB-lite"/>
    </source>
</evidence>
<feature type="compositionally biased region" description="Polar residues" evidence="1">
    <location>
        <begin position="87"/>
        <end position="106"/>
    </location>
</feature>
<evidence type="ECO:0000313" key="2">
    <source>
        <dbReference type="EMBL" id="KAA1260326.1"/>
    </source>
</evidence>
<protein>
    <recommendedName>
        <fullName evidence="4">DUF433 domain-containing protein</fullName>
    </recommendedName>
</protein>
<dbReference type="InterPro" id="IPR009057">
    <property type="entry name" value="Homeodomain-like_sf"/>
</dbReference>
<name>A0A5B1CID2_9BACT</name>
<keyword evidence="3" id="KW-1185">Reference proteome</keyword>
<dbReference type="SUPFAM" id="SSF46689">
    <property type="entry name" value="Homeodomain-like"/>
    <property type="match status" value="1"/>
</dbReference>
<dbReference type="Pfam" id="PF04255">
    <property type="entry name" value="DUF433"/>
    <property type="match status" value="1"/>
</dbReference>
<dbReference type="PANTHER" id="PTHR34849">
    <property type="entry name" value="SSL5025 PROTEIN"/>
    <property type="match status" value="1"/>
</dbReference>
<sequence length="106" mass="12076">MQPTITNHIDIRDNRRGEPRAFIAGTRLRVQDVVNLYERQDMTAEEIAREYPHVGLAQIHASLAYYFENQGEIQAAIKSDREFAESMKTQLDTSSRMDADSDSVSS</sequence>
<organism evidence="2 3">
    <name type="scientific">Rubripirellula obstinata</name>
    <dbReference type="NCBI Taxonomy" id="406547"/>
    <lineage>
        <taxon>Bacteria</taxon>
        <taxon>Pseudomonadati</taxon>
        <taxon>Planctomycetota</taxon>
        <taxon>Planctomycetia</taxon>
        <taxon>Pirellulales</taxon>
        <taxon>Pirellulaceae</taxon>
        <taxon>Rubripirellula</taxon>
    </lineage>
</organism>
<reference evidence="2 3" key="1">
    <citation type="submission" date="2019-08" db="EMBL/GenBank/DDBJ databases">
        <title>Deep-cultivation of Planctomycetes and their phenomic and genomic characterization uncovers novel biology.</title>
        <authorList>
            <person name="Wiegand S."/>
            <person name="Jogler M."/>
            <person name="Boedeker C."/>
            <person name="Pinto D."/>
            <person name="Vollmers J."/>
            <person name="Rivas-Marin E."/>
            <person name="Kohn T."/>
            <person name="Peeters S.H."/>
            <person name="Heuer A."/>
            <person name="Rast P."/>
            <person name="Oberbeckmann S."/>
            <person name="Bunk B."/>
            <person name="Jeske O."/>
            <person name="Meyerdierks A."/>
            <person name="Storesund J.E."/>
            <person name="Kallscheuer N."/>
            <person name="Luecker S."/>
            <person name="Lage O.M."/>
            <person name="Pohl T."/>
            <person name="Merkel B.J."/>
            <person name="Hornburger P."/>
            <person name="Mueller R.-W."/>
            <person name="Bruemmer F."/>
            <person name="Labrenz M."/>
            <person name="Spormann A.M."/>
            <person name="Op Den Camp H."/>
            <person name="Overmann J."/>
            <person name="Amann R."/>
            <person name="Jetten M.S.M."/>
            <person name="Mascher T."/>
            <person name="Medema M.H."/>
            <person name="Devos D.P."/>
            <person name="Kaster A.-K."/>
            <person name="Ovreas L."/>
            <person name="Rohde M."/>
            <person name="Galperin M.Y."/>
            <person name="Jogler C."/>
        </authorList>
    </citation>
    <scope>NUCLEOTIDE SEQUENCE [LARGE SCALE GENOMIC DNA]</scope>
    <source>
        <strain evidence="2 3">LF1</strain>
    </source>
</reference>
<gene>
    <name evidence="2" type="ORF">LF1_28650</name>
</gene>
<feature type="region of interest" description="Disordered" evidence="1">
    <location>
        <begin position="84"/>
        <end position="106"/>
    </location>
</feature>
<dbReference type="Gene3D" id="1.10.10.10">
    <property type="entry name" value="Winged helix-like DNA-binding domain superfamily/Winged helix DNA-binding domain"/>
    <property type="match status" value="1"/>
</dbReference>
<evidence type="ECO:0008006" key="4">
    <source>
        <dbReference type="Google" id="ProtNLM"/>
    </source>
</evidence>
<dbReference type="InterPro" id="IPR036388">
    <property type="entry name" value="WH-like_DNA-bd_sf"/>
</dbReference>
<dbReference type="Proteomes" id="UP000322699">
    <property type="component" value="Unassembled WGS sequence"/>
</dbReference>
<dbReference type="RefSeq" id="WP_068267213.1">
    <property type="nucleotide sequence ID" value="NZ_LWSK01000169.1"/>
</dbReference>
<dbReference type="InterPro" id="IPR007367">
    <property type="entry name" value="DUF433"/>
</dbReference>
<evidence type="ECO:0000313" key="3">
    <source>
        <dbReference type="Proteomes" id="UP000322699"/>
    </source>
</evidence>